<evidence type="ECO:0000313" key="3">
    <source>
        <dbReference type="Proteomes" id="UP001059934"/>
    </source>
</evidence>
<evidence type="ECO:0008006" key="4">
    <source>
        <dbReference type="Google" id="ProtNLM"/>
    </source>
</evidence>
<keyword evidence="3" id="KW-1185">Reference proteome</keyword>
<keyword evidence="1" id="KW-0812">Transmembrane</keyword>
<dbReference type="EMBL" id="CP103416">
    <property type="protein sequence ID" value="UVW33991.1"/>
    <property type="molecule type" value="Genomic_DNA"/>
</dbReference>
<organism evidence="2 3">
    <name type="scientific">SAR92 clade bacterium H455</name>
    <dbReference type="NCBI Taxonomy" id="2974818"/>
    <lineage>
        <taxon>Bacteria</taxon>
        <taxon>Pseudomonadati</taxon>
        <taxon>Pseudomonadota</taxon>
        <taxon>Gammaproteobacteria</taxon>
        <taxon>Cellvibrionales</taxon>
        <taxon>Porticoccaceae</taxon>
        <taxon>SAR92 clade</taxon>
    </lineage>
</organism>
<keyword evidence="1" id="KW-0472">Membrane</keyword>
<accession>A0ABY5TN30</accession>
<keyword evidence="1" id="KW-1133">Transmembrane helix</keyword>
<protein>
    <recommendedName>
        <fullName evidence="4">DUF3619 family protein</fullName>
    </recommendedName>
</protein>
<proteinExistence type="predicted"/>
<sequence length="109" mass="12511">MNSNTERNLQKQLVALEQDTASEDLFRLAQGRKNALQQKRRKASWIIWPALATSLASAPLIAILYTPTGLVISPERDIIEDDYYSELAEESIDLYDDLEFYDWLADMQS</sequence>
<evidence type="ECO:0000256" key="1">
    <source>
        <dbReference type="SAM" id="Phobius"/>
    </source>
</evidence>
<dbReference type="Proteomes" id="UP001059934">
    <property type="component" value="Chromosome"/>
</dbReference>
<gene>
    <name evidence="2" type="ORF">NYF23_08060</name>
</gene>
<name>A0ABY5TN30_9GAMM</name>
<evidence type="ECO:0000313" key="2">
    <source>
        <dbReference type="EMBL" id="UVW33991.1"/>
    </source>
</evidence>
<feature type="transmembrane region" description="Helical" evidence="1">
    <location>
        <begin position="45"/>
        <end position="65"/>
    </location>
</feature>
<reference evidence="2" key="1">
    <citation type="submission" date="2022-08" db="EMBL/GenBank/DDBJ databases">
        <title>Catabolic pathway analysis in culturable SAR92 clade bacteria reveals their overlooked roles in DMSP degradation in coastal seas.</title>
        <authorList>
            <person name="He X."/>
            <person name="Zhang X."/>
            <person name="Zhang Y."/>
        </authorList>
    </citation>
    <scope>NUCLEOTIDE SEQUENCE</scope>
    <source>
        <strain evidence="2">H455</strain>
    </source>
</reference>